<feature type="region of interest" description="Disordered" evidence="1">
    <location>
        <begin position="33"/>
        <end position="56"/>
    </location>
</feature>
<protein>
    <submittedName>
        <fullName evidence="2">Uncharacterized protein</fullName>
    </submittedName>
</protein>
<dbReference type="AlphaFoldDB" id="A0A7S3S9T8"/>
<gene>
    <name evidence="2" type="ORF">EHUX00137_LOCUS16848</name>
</gene>
<sequence length="464" mass="47749">MLDDLLQGRDLDSLTDDEKMAVLVKAGLMTSDSPAAAAAPAPQQVAAAADDEDPPRTEAERLAYLRSRGVEVELAEERQSHPPPAAGGAGRAFTFVRIPAEPTVAVSLESAAAPSGGGDVLPGLLAPRFADDGVMDDATVARETAGRLRNMVAGGAPGAAEALRAPSAETVQKLAAGGACEAYPLAQPSAANGWVGVRLYIDEVGALRSRPRNARAEALALAAGLSGLAIHGDVYVSRCARREGGGGGEGDASTASPLTAPGPTGCCCEFSRRGQRRLWARRAGAGLGVGGRGAEGERGGGGGTRRRRPLCGRRQRQLRVEPDGGGGRGLRARSAVRARRRQARGRGVRPRPFLARLLRRKGCGGAAGALRRGGLALAEMSRDAARCGEIGRCGSSPLRRALSAARCQLGERRLFTAGPCVCTGGAGWVRMDARVRGPRADAREGGREAVGDARPRAHKGVGGG</sequence>
<accession>A0A7S3S9T8</accession>
<organism evidence="2">
    <name type="scientific">Emiliania huxleyi</name>
    <name type="common">Coccolithophore</name>
    <name type="synonym">Pontosphaera huxleyi</name>
    <dbReference type="NCBI Taxonomy" id="2903"/>
    <lineage>
        <taxon>Eukaryota</taxon>
        <taxon>Haptista</taxon>
        <taxon>Haptophyta</taxon>
        <taxon>Prymnesiophyceae</taxon>
        <taxon>Isochrysidales</taxon>
        <taxon>Noelaerhabdaceae</taxon>
        <taxon>Emiliania</taxon>
    </lineage>
</organism>
<proteinExistence type="predicted"/>
<dbReference type="EMBL" id="HBIR01022082">
    <property type="protein sequence ID" value="CAE0548457.1"/>
    <property type="molecule type" value="Transcribed_RNA"/>
</dbReference>
<feature type="region of interest" description="Disordered" evidence="1">
    <location>
        <begin position="439"/>
        <end position="464"/>
    </location>
</feature>
<feature type="compositionally biased region" description="Basic and acidic residues" evidence="1">
    <location>
        <begin position="439"/>
        <end position="455"/>
    </location>
</feature>
<evidence type="ECO:0000256" key="1">
    <source>
        <dbReference type="SAM" id="MobiDB-lite"/>
    </source>
</evidence>
<feature type="compositionally biased region" description="Gly residues" evidence="1">
    <location>
        <begin position="290"/>
        <end position="303"/>
    </location>
</feature>
<name>A0A7S3S9T8_EMIHU</name>
<reference evidence="2" key="1">
    <citation type="submission" date="2021-01" db="EMBL/GenBank/DDBJ databases">
        <authorList>
            <person name="Corre E."/>
            <person name="Pelletier E."/>
            <person name="Niang G."/>
            <person name="Scheremetjew M."/>
            <person name="Finn R."/>
            <person name="Kale V."/>
            <person name="Holt S."/>
            <person name="Cochrane G."/>
            <person name="Meng A."/>
            <person name="Brown T."/>
            <person name="Cohen L."/>
        </authorList>
    </citation>
    <scope>NUCLEOTIDE SEQUENCE</scope>
    <source>
        <strain evidence="2">379</strain>
    </source>
</reference>
<evidence type="ECO:0000313" key="2">
    <source>
        <dbReference type="EMBL" id="CAE0548457.1"/>
    </source>
</evidence>
<feature type="compositionally biased region" description="Basic residues" evidence="1">
    <location>
        <begin position="304"/>
        <end position="317"/>
    </location>
</feature>
<feature type="region of interest" description="Disordered" evidence="1">
    <location>
        <begin position="290"/>
        <end position="347"/>
    </location>
</feature>
<feature type="compositionally biased region" description="Basic residues" evidence="1">
    <location>
        <begin position="330"/>
        <end position="347"/>
    </location>
</feature>
<feature type="compositionally biased region" description="Low complexity" evidence="1">
    <location>
        <begin position="34"/>
        <end position="48"/>
    </location>
</feature>